<gene>
    <name evidence="3" type="ORF">PIB30_054385</name>
</gene>
<feature type="region of interest" description="Disordered" evidence="1">
    <location>
        <begin position="145"/>
        <end position="210"/>
    </location>
</feature>
<protein>
    <recommendedName>
        <fullName evidence="2">PB1-like domain-containing protein</fullName>
    </recommendedName>
</protein>
<dbReference type="Proteomes" id="UP001341840">
    <property type="component" value="Unassembled WGS sequence"/>
</dbReference>
<reference evidence="3 4" key="1">
    <citation type="journal article" date="2023" name="Plants (Basel)">
        <title>Bridging the Gap: Combining Genomics and Transcriptomics Approaches to Understand Stylosanthes scabra, an Orphan Legume from the Brazilian Caatinga.</title>
        <authorList>
            <person name="Ferreira-Neto J.R.C."/>
            <person name="da Silva M.D."/>
            <person name="Binneck E."/>
            <person name="de Melo N.F."/>
            <person name="da Silva R.H."/>
            <person name="de Melo A.L.T.M."/>
            <person name="Pandolfi V."/>
            <person name="Bustamante F.O."/>
            <person name="Brasileiro-Vidal A.C."/>
            <person name="Benko-Iseppon A.M."/>
        </authorList>
    </citation>
    <scope>NUCLEOTIDE SEQUENCE [LARGE SCALE GENOMIC DNA]</scope>
    <source>
        <tissue evidence="3">Leaves</tissue>
    </source>
</reference>
<proteinExistence type="predicted"/>
<dbReference type="EMBL" id="JASCZI010091035">
    <property type="protein sequence ID" value="MED6148579.1"/>
    <property type="molecule type" value="Genomic_DNA"/>
</dbReference>
<sequence>MRPLTLNPNTPSAITLFSWAWIPTWSFLHIGREPKPNSFVKDNKGELVYINGSVKKFNPMDIDMINYSDMKKLFGEVNTEPFKAMYWYDPTSPDLEAGIHTIYGEKEIIEMCENKRQNQGTNEVYLFSDHPIIVDVEDADDIDGVEHNIGQGIDGDFSDAEISDDDSYDSHESAEDEPYKPPPPGYESDTDEEFVSKGKGVAKKAKTSNVQSCSKKKVGDAYKKDSCMKKKKKKGAAKPKGNSRRNAGQKMNINFGSKPNINLGAATNFHNNGLIQDFVFGSLPIFNSGSNVDSGHDGAVNEVFSDESEGLGNESAGFVTPQSSDNEGDGFDWP</sequence>
<evidence type="ECO:0000256" key="1">
    <source>
        <dbReference type="SAM" id="MobiDB-lite"/>
    </source>
</evidence>
<keyword evidence="4" id="KW-1185">Reference proteome</keyword>
<dbReference type="Pfam" id="PF26130">
    <property type="entry name" value="PB1-like"/>
    <property type="match status" value="1"/>
</dbReference>
<accession>A0ABU6TJP7</accession>
<evidence type="ECO:0000313" key="4">
    <source>
        <dbReference type="Proteomes" id="UP001341840"/>
    </source>
</evidence>
<organism evidence="3 4">
    <name type="scientific">Stylosanthes scabra</name>
    <dbReference type="NCBI Taxonomy" id="79078"/>
    <lineage>
        <taxon>Eukaryota</taxon>
        <taxon>Viridiplantae</taxon>
        <taxon>Streptophyta</taxon>
        <taxon>Embryophyta</taxon>
        <taxon>Tracheophyta</taxon>
        <taxon>Spermatophyta</taxon>
        <taxon>Magnoliopsida</taxon>
        <taxon>eudicotyledons</taxon>
        <taxon>Gunneridae</taxon>
        <taxon>Pentapetalae</taxon>
        <taxon>rosids</taxon>
        <taxon>fabids</taxon>
        <taxon>Fabales</taxon>
        <taxon>Fabaceae</taxon>
        <taxon>Papilionoideae</taxon>
        <taxon>50 kb inversion clade</taxon>
        <taxon>dalbergioids sensu lato</taxon>
        <taxon>Dalbergieae</taxon>
        <taxon>Pterocarpus clade</taxon>
        <taxon>Stylosanthes</taxon>
    </lineage>
</organism>
<comment type="caution">
    <text evidence="3">The sequence shown here is derived from an EMBL/GenBank/DDBJ whole genome shotgun (WGS) entry which is preliminary data.</text>
</comment>
<name>A0ABU6TJP7_9FABA</name>
<evidence type="ECO:0000313" key="3">
    <source>
        <dbReference type="EMBL" id="MED6148579.1"/>
    </source>
</evidence>
<feature type="compositionally biased region" description="Basic residues" evidence="1">
    <location>
        <begin position="229"/>
        <end position="243"/>
    </location>
</feature>
<evidence type="ECO:0000259" key="2">
    <source>
        <dbReference type="Pfam" id="PF26130"/>
    </source>
</evidence>
<feature type="compositionally biased region" description="Basic and acidic residues" evidence="1">
    <location>
        <begin position="168"/>
        <end position="179"/>
    </location>
</feature>
<feature type="region of interest" description="Disordered" evidence="1">
    <location>
        <begin position="224"/>
        <end position="252"/>
    </location>
</feature>
<feature type="compositionally biased region" description="Acidic residues" evidence="1">
    <location>
        <begin position="156"/>
        <end position="167"/>
    </location>
</feature>
<dbReference type="InterPro" id="IPR058594">
    <property type="entry name" value="PB1-like_dom_pln"/>
</dbReference>
<feature type="region of interest" description="Disordered" evidence="1">
    <location>
        <begin position="294"/>
        <end position="334"/>
    </location>
</feature>
<feature type="domain" description="PB1-like" evidence="2">
    <location>
        <begin position="38"/>
        <end position="126"/>
    </location>
</feature>